<dbReference type="SUPFAM" id="SSF57196">
    <property type="entry name" value="EGF/Laminin"/>
    <property type="match status" value="1"/>
</dbReference>
<evidence type="ECO:0000256" key="2">
    <source>
        <dbReference type="SAM" id="MobiDB-lite"/>
    </source>
</evidence>
<dbReference type="Proteomes" id="UP001497525">
    <property type="component" value="Unassembled WGS sequence"/>
</dbReference>
<comment type="caution">
    <text evidence="1">Lacks conserved residue(s) required for the propagation of feature annotation.</text>
</comment>
<feature type="disulfide bond" evidence="1">
    <location>
        <begin position="388"/>
        <end position="397"/>
    </location>
</feature>
<feature type="region of interest" description="Disordered" evidence="2">
    <location>
        <begin position="526"/>
        <end position="550"/>
    </location>
</feature>
<dbReference type="EMBL" id="CAXLJL010000001">
    <property type="protein sequence ID" value="CAL5129438.1"/>
    <property type="molecule type" value="Genomic_DNA"/>
</dbReference>
<dbReference type="PROSITE" id="PS01186">
    <property type="entry name" value="EGF_2"/>
    <property type="match status" value="3"/>
</dbReference>
<accession>A0AAV2SZA2</accession>
<reference evidence="4" key="1">
    <citation type="submission" date="2024-06" db="EMBL/GenBank/DDBJ databases">
        <authorList>
            <person name="Liu X."/>
            <person name="Lenzi L."/>
            <person name="Haldenby T S."/>
            <person name="Uol C."/>
        </authorList>
    </citation>
    <scope>NUCLEOTIDE SEQUENCE</scope>
</reference>
<name>A0AAV2SZA2_CALDB</name>
<feature type="disulfide bond" evidence="1">
    <location>
        <begin position="365"/>
        <end position="375"/>
    </location>
</feature>
<evidence type="ECO:0000313" key="4">
    <source>
        <dbReference type="EMBL" id="CAL5129438.1"/>
    </source>
</evidence>
<evidence type="ECO:0000313" key="5">
    <source>
        <dbReference type="Proteomes" id="UP001497525"/>
    </source>
</evidence>
<dbReference type="Gene3D" id="2.20.100.10">
    <property type="entry name" value="Thrombospondin type-1 (TSP1) repeat"/>
    <property type="match status" value="1"/>
</dbReference>
<comment type="caution">
    <text evidence="4">The sequence shown here is derived from an EMBL/GenBank/DDBJ whole genome shotgun (WGS) entry which is preliminary data.</text>
</comment>
<dbReference type="Pfam" id="PF22195">
    <property type="entry name" value="TSP1_CFP_C"/>
    <property type="match status" value="1"/>
</dbReference>
<dbReference type="InterPro" id="IPR036383">
    <property type="entry name" value="TSP1_rpt_sf"/>
</dbReference>
<evidence type="ECO:0000259" key="3">
    <source>
        <dbReference type="PROSITE" id="PS50026"/>
    </source>
</evidence>
<proteinExistence type="predicted"/>
<dbReference type="PROSITE" id="PS50092">
    <property type="entry name" value="TSP1"/>
    <property type="match status" value="1"/>
</dbReference>
<gene>
    <name evidence="4" type="ORF">CDAUBV1_LOCUS357</name>
</gene>
<dbReference type="InterPro" id="IPR054019">
    <property type="entry name" value="CFP_TSR_C"/>
</dbReference>
<keyword evidence="1" id="KW-1015">Disulfide bond</keyword>
<dbReference type="SUPFAM" id="SSF82895">
    <property type="entry name" value="TSP-1 type 1 repeat"/>
    <property type="match status" value="1"/>
</dbReference>
<evidence type="ECO:0000256" key="1">
    <source>
        <dbReference type="PROSITE-ProRule" id="PRU00076"/>
    </source>
</evidence>
<dbReference type="InterPro" id="IPR051830">
    <property type="entry name" value="NOTCH_homolog"/>
</dbReference>
<feature type="domain" description="EGF-like" evidence="3">
    <location>
        <begin position="251"/>
        <end position="290"/>
    </location>
</feature>
<dbReference type="SMART" id="SM00181">
    <property type="entry name" value="EGF"/>
    <property type="match status" value="3"/>
</dbReference>
<organism evidence="4 5">
    <name type="scientific">Calicophoron daubneyi</name>
    <name type="common">Rumen fluke</name>
    <name type="synonym">Paramphistomum daubneyi</name>
    <dbReference type="NCBI Taxonomy" id="300641"/>
    <lineage>
        <taxon>Eukaryota</taxon>
        <taxon>Metazoa</taxon>
        <taxon>Spiralia</taxon>
        <taxon>Lophotrochozoa</taxon>
        <taxon>Platyhelminthes</taxon>
        <taxon>Trematoda</taxon>
        <taxon>Digenea</taxon>
        <taxon>Plagiorchiida</taxon>
        <taxon>Pronocephalata</taxon>
        <taxon>Paramphistomoidea</taxon>
        <taxon>Paramphistomidae</taxon>
        <taxon>Calicophoron</taxon>
    </lineage>
</organism>
<dbReference type="InterPro" id="IPR000742">
    <property type="entry name" value="EGF"/>
</dbReference>
<protein>
    <recommendedName>
        <fullName evidence="3">EGF-like domain-containing protein</fullName>
    </recommendedName>
</protein>
<dbReference type="PROSITE" id="PS50026">
    <property type="entry name" value="EGF_3"/>
    <property type="match status" value="2"/>
</dbReference>
<dbReference type="AlphaFoldDB" id="A0AAV2SZA2"/>
<sequence>MLIAFIQERLKITFVLEYLICCLGVQSVIKVSADKLFPAEAPLPAYARLPFGFEPFQFHAFESMTEDKFKKMRYGFPPGIYGSSFIPLSLWHHSTSWKKKDGLFMQPHRVTLWDVNYAVMISSCRENYYPRCSWHYFLQLMYQTTFNEEYYKLRGRKNIFPILRGGYFPIKSLDHASAVYMYIMCNHYRRWSQLSPDLHKLCPNPCLRNPCNFIKGAAVGTCSPTGYGIDDYTCRCEQGFHWEVTTQSCQKGTACLGMCNNATTEACISLLSTDEEYCKCKPGYTGHDCRTKYDACLYSKYPSSKGLDVGPIQPSGYEACGLWLDPNNRCLPVQGTFKYVCNCGGQYTSDLSLPYENCLKPLDSCAERICVHGECVGSPNYLNSICECHDGWTGSKCDQPLGRWSEWSEWTKCHPPCGPAAQRQRLRICLSGNETNCTGPVEQVRGCKRATDCAINAPLEEEIWLEFLKWSKSCMIVSLSCLGGLLIFLSLTGTCKMKVGHTMSLSTKYTYIRWLLTARLGKLPKFSKSSSGSVSSTRKEENQNSSNYGRHPGIEDTITCAEEFSVCIWVFLLEQ</sequence>
<dbReference type="PROSITE" id="PS00022">
    <property type="entry name" value="EGF_1"/>
    <property type="match status" value="2"/>
</dbReference>
<feature type="compositionally biased region" description="Low complexity" evidence="2">
    <location>
        <begin position="527"/>
        <end position="536"/>
    </location>
</feature>
<dbReference type="InterPro" id="IPR000884">
    <property type="entry name" value="TSP1_rpt"/>
</dbReference>
<keyword evidence="1" id="KW-0245">EGF-like domain</keyword>
<feature type="domain" description="EGF-like" evidence="3">
    <location>
        <begin position="361"/>
        <end position="398"/>
    </location>
</feature>
<dbReference type="PANTHER" id="PTHR24033">
    <property type="entry name" value="EGF-LIKE DOMAIN-CONTAINING PROTEIN"/>
    <property type="match status" value="1"/>
</dbReference>
<dbReference type="Gene3D" id="2.10.25.10">
    <property type="entry name" value="Laminin"/>
    <property type="match status" value="1"/>
</dbReference>
<feature type="disulfide bond" evidence="1">
    <location>
        <begin position="280"/>
        <end position="289"/>
    </location>
</feature>